<reference evidence="4" key="1">
    <citation type="submission" date="2018-04" db="EMBL/GenBank/DDBJ databases">
        <authorList>
            <person name="Cornet L."/>
        </authorList>
    </citation>
    <scope>NUCLEOTIDE SEQUENCE [LARGE SCALE GENOMIC DNA]</scope>
</reference>
<dbReference type="InterPro" id="IPR001763">
    <property type="entry name" value="Rhodanese-like_dom"/>
</dbReference>
<dbReference type="EMBL" id="QBMN01000045">
    <property type="protein sequence ID" value="PZO42574.1"/>
    <property type="molecule type" value="Genomic_DNA"/>
</dbReference>
<comment type="caution">
    <text evidence="3">The sequence shown here is derived from an EMBL/GenBank/DDBJ whole genome shotgun (WGS) entry which is preliminary data.</text>
</comment>
<name>A0A2W4WBZ8_9CYAN</name>
<feature type="domain" description="Rhodanese" evidence="2">
    <location>
        <begin position="61"/>
        <end position="150"/>
    </location>
</feature>
<protein>
    <submittedName>
        <fullName evidence="3">Rhodanese-like domain-containing protein</fullName>
    </submittedName>
</protein>
<gene>
    <name evidence="3" type="ORF">DCF17_08335</name>
</gene>
<feature type="region of interest" description="Disordered" evidence="1">
    <location>
        <begin position="1"/>
        <end position="24"/>
    </location>
</feature>
<evidence type="ECO:0000313" key="4">
    <source>
        <dbReference type="Proteomes" id="UP000249081"/>
    </source>
</evidence>
<dbReference type="SMART" id="SM00450">
    <property type="entry name" value="RHOD"/>
    <property type="match status" value="1"/>
</dbReference>
<dbReference type="InterPro" id="IPR036873">
    <property type="entry name" value="Rhodanese-like_dom_sf"/>
</dbReference>
<reference evidence="3 4" key="2">
    <citation type="submission" date="2018-06" db="EMBL/GenBank/DDBJ databases">
        <title>Metagenomic assembly of (sub)arctic Cyanobacteria and their associated microbiome from non-axenic cultures.</title>
        <authorList>
            <person name="Baurain D."/>
        </authorList>
    </citation>
    <scope>NUCLEOTIDE SEQUENCE [LARGE SCALE GENOMIC DNA]</scope>
    <source>
        <strain evidence="3">ULC041bin1</strain>
    </source>
</reference>
<dbReference type="PANTHER" id="PTHR43031:SF1">
    <property type="entry name" value="PYRIDINE NUCLEOTIDE-DISULPHIDE OXIDOREDUCTASE"/>
    <property type="match status" value="1"/>
</dbReference>
<dbReference type="Proteomes" id="UP000249081">
    <property type="component" value="Unassembled WGS sequence"/>
</dbReference>
<proteinExistence type="predicted"/>
<dbReference type="CDD" id="cd00158">
    <property type="entry name" value="RHOD"/>
    <property type="match status" value="1"/>
</dbReference>
<sequence length="160" mass="17170">MANQAKNQVERLPQQAENASAQVAEQIESVKSKITQPLPTPPEMSKLQAPPEELLKRLNWGEPALTIIDVRSRAAFNEERITGAVPIPADQILQGVESSLEYARDIYLYGDSNEAAAEAASQLRQAGYINVALVKGGLPAWKSIGGSTEGSKAFASPARS</sequence>
<dbReference type="PANTHER" id="PTHR43031">
    <property type="entry name" value="FAD-DEPENDENT OXIDOREDUCTASE"/>
    <property type="match status" value="1"/>
</dbReference>
<accession>A0A2W4WBZ8</accession>
<dbReference type="Gene3D" id="3.40.250.10">
    <property type="entry name" value="Rhodanese-like domain"/>
    <property type="match status" value="1"/>
</dbReference>
<evidence type="ECO:0000259" key="2">
    <source>
        <dbReference type="PROSITE" id="PS50206"/>
    </source>
</evidence>
<organism evidence="3 4">
    <name type="scientific">Shackletoniella antarctica</name>
    <dbReference type="NCBI Taxonomy" id="268115"/>
    <lineage>
        <taxon>Bacteria</taxon>
        <taxon>Bacillati</taxon>
        <taxon>Cyanobacteriota</taxon>
        <taxon>Cyanophyceae</taxon>
        <taxon>Oculatellales</taxon>
        <taxon>Oculatellaceae</taxon>
        <taxon>Shackletoniella</taxon>
    </lineage>
</organism>
<dbReference type="Pfam" id="PF00581">
    <property type="entry name" value="Rhodanese"/>
    <property type="match status" value="1"/>
</dbReference>
<evidence type="ECO:0000256" key="1">
    <source>
        <dbReference type="SAM" id="MobiDB-lite"/>
    </source>
</evidence>
<dbReference type="PROSITE" id="PS50206">
    <property type="entry name" value="RHODANESE_3"/>
    <property type="match status" value="1"/>
</dbReference>
<dbReference type="AlphaFoldDB" id="A0A2W4WBZ8"/>
<evidence type="ECO:0000313" key="3">
    <source>
        <dbReference type="EMBL" id="PZO42574.1"/>
    </source>
</evidence>
<dbReference type="InterPro" id="IPR050229">
    <property type="entry name" value="GlpE_sulfurtransferase"/>
</dbReference>
<dbReference type="SUPFAM" id="SSF52821">
    <property type="entry name" value="Rhodanese/Cell cycle control phosphatase"/>
    <property type="match status" value="1"/>
</dbReference>